<evidence type="ECO:0000256" key="1">
    <source>
        <dbReference type="ARBA" id="ARBA00022729"/>
    </source>
</evidence>
<keyword evidence="2" id="KW-1015">Disulfide bond</keyword>
<dbReference type="Pfam" id="PF17736">
    <property type="entry name" value="Ig_C17orf99"/>
    <property type="match status" value="1"/>
</dbReference>
<sequence>MQSTVMRNLQTLTLLPILALANFFVKIVGSVPIHPVLTGPDMAYLNTGVTFHCIAHNTFPPVTYELMRDSVVLFVSGPDLHGDQPTSFYLKVTEASEGSYYCRAKTEGSTAVSNRIKLTVVTPPSNTRVTSEPSLPVVYEGSRIVLSCNVAKGSHLSYTWFFNREKVTSSGSPLFGLSGNKLVLEKVTPEQTGQYACIAWARVRDNERSSSSAEVQVIVKVYISTPKISFSMSKEGDRYYGNVSCWSSRGSPPVNFSLTVNDREVGSFTANEAPAAWFRVAMVPGLDMGTAQCRVKTEMQELISDPVILEVVPVGGDVKVEVEHLYRADSKLAATRLSCQISRGTFPYISWLFNDSILPSQTQVDSHIQPDLPHYVLADRGRTLFLTKLGPEEFGYYCCRARDHYDESAPWVGSAAVLVQITEVFTKTTEIVTIVFCCFLLLMLAVGVACVYRMLDHKKAVARATRTNASIYVPFTSQPGQNFFYSSMMARIRSSRSHYDTRGSSNASLLRTNDHYFFSNVCLFLLLCWMFASLFMVIVGVCHCSKQNIFRGHLQLSGPSVALVHAVETFKCELLNYTQNETVLFKLLRREPDKSLGEYSSLAGEAGTFSLSMKTSYEGDLECVASLQSDNSTFLSVSNLHHLKVIVPVEGAEVLVHYEALEDIFEGMPLELQCTITAGTHVSYRWLLNDVPISPSPSHSVSHKSLTIKRSTSKDSGSYVCVASNFNNTVHSPARVIEFKVPVAGPVKLHYDYNMGENYAVTSVIYYCSAAKGSHPQYRWFLNGNLLDARGRFYSVENQPPERSMLLVSVGSSTTGTYHCEVSDNFDKLTSVSSRKLNLNKEAINRLPDLVVGVVFGCFLFLILLVSVCCWIGVVFRRRHFGDISMVGLDMGKRVAANEAELDVLGFIEDEDLVKTGSGDQFDQASQVSQDEWPQIVEEKKTLEDIPVEFF</sequence>
<dbReference type="InterPro" id="IPR052598">
    <property type="entry name" value="IgSF_CEA-related"/>
</dbReference>
<keyword evidence="4" id="KW-0393">Immunoglobulin domain</keyword>
<feature type="transmembrane region" description="Helical" evidence="5">
    <location>
        <begin position="850"/>
        <end position="876"/>
    </location>
</feature>
<dbReference type="Gene3D" id="2.60.40.10">
    <property type="entry name" value="Immunoglobulins"/>
    <property type="match status" value="5"/>
</dbReference>
<proteinExistence type="predicted"/>
<evidence type="ECO:0000313" key="8">
    <source>
        <dbReference type="Proteomes" id="UP001187415"/>
    </source>
</evidence>
<dbReference type="AlphaFoldDB" id="A0AA88IG16"/>
<evidence type="ECO:0000256" key="5">
    <source>
        <dbReference type="SAM" id="Phobius"/>
    </source>
</evidence>
<dbReference type="Proteomes" id="UP001187415">
    <property type="component" value="Unassembled WGS sequence"/>
</dbReference>
<dbReference type="PROSITE" id="PS50835">
    <property type="entry name" value="IG_LIKE"/>
    <property type="match status" value="5"/>
</dbReference>
<keyword evidence="5" id="KW-0812">Transmembrane</keyword>
<feature type="domain" description="Ig-like" evidence="6">
    <location>
        <begin position="306"/>
        <end position="403"/>
    </location>
</feature>
<feature type="transmembrane region" description="Helical" evidence="5">
    <location>
        <begin position="431"/>
        <end position="455"/>
    </location>
</feature>
<feature type="domain" description="Ig-like" evidence="6">
    <location>
        <begin position="648"/>
        <end position="738"/>
    </location>
</feature>
<accession>A0AA88IG16</accession>
<keyword evidence="3" id="KW-0325">Glycoprotein</keyword>
<name>A0AA88IG16_CHASR</name>
<dbReference type="SMART" id="SM00409">
    <property type="entry name" value="IG"/>
    <property type="match status" value="5"/>
</dbReference>
<organism evidence="7 8">
    <name type="scientific">Channa striata</name>
    <name type="common">Snakehead murrel</name>
    <name type="synonym">Ophicephalus striatus</name>
    <dbReference type="NCBI Taxonomy" id="64152"/>
    <lineage>
        <taxon>Eukaryota</taxon>
        <taxon>Metazoa</taxon>
        <taxon>Chordata</taxon>
        <taxon>Craniata</taxon>
        <taxon>Vertebrata</taxon>
        <taxon>Euteleostomi</taxon>
        <taxon>Actinopterygii</taxon>
        <taxon>Neopterygii</taxon>
        <taxon>Teleostei</taxon>
        <taxon>Neoteleostei</taxon>
        <taxon>Acanthomorphata</taxon>
        <taxon>Anabantaria</taxon>
        <taxon>Anabantiformes</taxon>
        <taxon>Channoidei</taxon>
        <taxon>Channidae</taxon>
        <taxon>Channa</taxon>
    </lineage>
</organism>
<reference evidence="7" key="1">
    <citation type="submission" date="2023-07" db="EMBL/GenBank/DDBJ databases">
        <title>Chromosome-level Genome Assembly of Striped Snakehead (Channa striata).</title>
        <authorList>
            <person name="Liu H."/>
        </authorList>
    </citation>
    <scope>NUCLEOTIDE SEQUENCE</scope>
    <source>
        <strain evidence="7">Gz</strain>
        <tissue evidence="7">Muscle</tissue>
    </source>
</reference>
<dbReference type="InterPro" id="IPR007110">
    <property type="entry name" value="Ig-like_dom"/>
</dbReference>
<keyword evidence="5" id="KW-0472">Membrane</keyword>
<dbReference type="CDD" id="cd00096">
    <property type="entry name" value="Ig"/>
    <property type="match status" value="4"/>
</dbReference>
<protein>
    <recommendedName>
        <fullName evidence="6">Ig-like domain-containing protein</fullName>
    </recommendedName>
</protein>
<evidence type="ECO:0000313" key="7">
    <source>
        <dbReference type="EMBL" id="KAK2815788.1"/>
    </source>
</evidence>
<dbReference type="SMART" id="SM00408">
    <property type="entry name" value="IGc2"/>
    <property type="match status" value="4"/>
</dbReference>
<dbReference type="SUPFAM" id="SSF48726">
    <property type="entry name" value="Immunoglobulin"/>
    <property type="match status" value="4"/>
</dbReference>
<dbReference type="InterPro" id="IPR003599">
    <property type="entry name" value="Ig_sub"/>
</dbReference>
<feature type="domain" description="Ig-like" evidence="6">
    <location>
        <begin position="124"/>
        <end position="216"/>
    </location>
</feature>
<gene>
    <name evidence="7" type="ORF">Q5P01_026255</name>
</gene>
<comment type="caution">
    <text evidence="7">The sequence shown here is derived from an EMBL/GenBank/DDBJ whole genome shotgun (WGS) entry which is preliminary data.</text>
</comment>
<dbReference type="InterPro" id="IPR013783">
    <property type="entry name" value="Ig-like_fold"/>
</dbReference>
<keyword evidence="1" id="KW-0732">Signal</keyword>
<dbReference type="EMBL" id="JAUPFM010000022">
    <property type="protein sequence ID" value="KAK2815788.1"/>
    <property type="molecule type" value="Genomic_DNA"/>
</dbReference>
<evidence type="ECO:0000256" key="4">
    <source>
        <dbReference type="ARBA" id="ARBA00023319"/>
    </source>
</evidence>
<keyword evidence="5" id="KW-1133">Transmembrane helix</keyword>
<feature type="transmembrane region" description="Helical" evidence="5">
    <location>
        <begin position="517"/>
        <end position="541"/>
    </location>
</feature>
<evidence type="ECO:0000259" key="6">
    <source>
        <dbReference type="PROSITE" id="PS50835"/>
    </source>
</evidence>
<dbReference type="InterPro" id="IPR040878">
    <property type="entry name" value="IL-40-like_Ig"/>
</dbReference>
<feature type="domain" description="Ig-like" evidence="6">
    <location>
        <begin position="742"/>
        <end position="838"/>
    </location>
</feature>
<evidence type="ECO:0000256" key="3">
    <source>
        <dbReference type="ARBA" id="ARBA00023180"/>
    </source>
</evidence>
<dbReference type="PANTHER" id="PTHR44337:SF20">
    <property type="entry name" value="CARCINOEMBRYONIC ANTIGEN-RELATED CELL ADHESION MOLECULE 5-RELATED"/>
    <property type="match status" value="1"/>
</dbReference>
<keyword evidence="8" id="KW-1185">Reference proteome</keyword>
<dbReference type="InterPro" id="IPR003598">
    <property type="entry name" value="Ig_sub2"/>
</dbReference>
<feature type="domain" description="Ig-like" evidence="6">
    <location>
        <begin position="16"/>
        <end position="119"/>
    </location>
</feature>
<dbReference type="PANTHER" id="PTHR44337">
    <property type="entry name" value="CARCINOEMBRYONIC ANTIGEN-RELATED CELL ADHESION MOLECULE 8"/>
    <property type="match status" value="1"/>
</dbReference>
<evidence type="ECO:0000256" key="2">
    <source>
        <dbReference type="ARBA" id="ARBA00023157"/>
    </source>
</evidence>
<dbReference type="Pfam" id="PF13927">
    <property type="entry name" value="Ig_3"/>
    <property type="match status" value="2"/>
</dbReference>
<dbReference type="InterPro" id="IPR036179">
    <property type="entry name" value="Ig-like_dom_sf"/>
</dbReference>